<keyword evidence="10" id="KW-0407">Ion channel</keyword>
<dbReference type="SUPFAM" id="SSF53822">
    <property type="entry name" value="Periplasmic binding protein-like I"/>
    <property type="match status" value="1"/>
</dbReference>
<evidence type="ECO:0000256" key="1">
    <source>
        <dbReference type="ARBA" id="ARBA00004141"/>
    </source>
</evidence>
<evidence type="ECO:0000256" key="3">
    <source>
        <dbReference type="ARBA" id="ARBA00022692"/>
    </source>
</evidence>
<proteinExistence type="predicted"/>
<keyword evidence="8" id="KW-0325">Glycoprotein</keyword>
<evidence type="ECO:0000313" key="14">
    <source>
        <dbReference type="EMBL" id="PWA41047.1"/>
    </source>
</evidence>
<keyword evidence="12" id="KW-0732">Signal</keyword>
<keyword evidence="4 11" id="KW-1133">Transmembrane helix</keyword>
<keyword evidence="5" id="KW-0406">Ion transport</keyword>
<keyword evidence="2" id="KW-0813">Transport</keyword>
<dbReference type="InterPro" id="IPR028082">
    <property type="entry name" value="Peripla_BP_I"/>
</dbReference>
<dbReference type="Proteomes" id="UP000245207">
    <property type="component" value="Unassembled WGS sequence"/>
</dbReference>
<name>A0A2U1KWC9_ARTAN</name>
<dbReference type="GO" id="GO:0016020">
    <property type="term" value="C:membrane"/>
    <property type="evidence" value="ECO:0007669"/>
    <property type="project" value="UniProtKB-SubCell"/>
</dbReference>
<evidence type="ECO:0000259" key="13">
    <source>
        <dbReference type="SMART" id="SM00079"/>
    </source>
</evidence>
<dbReference type="PANTHER" id="PTHR34836:SF9">
    <property type="entry name" value="RECEPTOR LIGAND BINDING REGION DOMAIN-CONTAINING PROTEIN"/>
    <property type="match status" value="1"/>
</dbReference>
<dbReference type="InterPro" id="IPR001320">
    <property type="entry name" value="Iontro_rcpt_C"/>
</dbReference>
<dbReference type="Gene3D" id="3.40.50.2300">
    <property type="match status" value="1"/>
</dbReference>
<evidence type="ECO:0000256" key="2">
    <source>
        <dbReference type="ARBA" id="ARBA00022448"/>
    </source>
</evidence>
<feature type="domain" description="Ionotropic glutamate receptor C-terminal" evidence="13">
    <location>
        <begin position="406"/>
        <end position="730"/>
    </location>
</feature>
<dbReference type="SUPFAM" id="SSF53850">
    <property type="entry name" value="Periplasmic binding protein-like II"/>
    <property type="match status" value="1"/>
</dbReference>
<dbReference type="OrthoDB" id="5984008at2759"/>
<accession>A0A2U1KWC9</accession>
<evidence type="ECO:0000256" key="7">
    <source>
        <dbReference type="ARBA" id="ARBA00023170"/>
    </source>
</evidence>
<feature type="transmembrane region" description="Helical" evidence="11">
    <location>
        <begin position="751"/>
        <end position="771"/>
    </location>
</feature>
<evidence type="ECO:0000256" key="8">
    <source>
        <dbReference type="ARBA" id="ARBA00023180"/>
    </source>
</evidence>
<organism evidence="14 15">
    <name type="scientific">Artemisia annua</name>
    <name type="common">Sweet wormwood</name>
    <dbReference type="NCBI Taxonomy" id="35608"/>
    <lineage>
        <taxon>Eukaryota</taxon>
        <taxon>Viridiplantae</taxon>
        <taxon>Streptophyta</taxon>
        <taxon>Embryophyta</taxon>
        <taxon>Tracheophyta</taxon>
        <taxon>Spermatophyta</taxon>
        <taxon>Magnoliopsida</taxon>
        <taxon>eudicotyledons</taxon>
        <taxon>Gunneridae</taxon>
        <taxon>Pentapetalae</taxon>
        <taxon>asterids</taxon>
        <taxon>campanulids</taxon>
        <taxon>Asterales</taxon>
        <taxon>Asteraceae</taxon>
        <taxon>Asteroideae</taxon>
        <taxon>Anthemideae</taxon>
        <taxon>Artemisiinae</taxon>
        <taxon>Artemisia</taxon>
    </lineage>
</organism>
<keyword evidence="6 11" id="KW-0472">Membrane</keyword>
<dbReference type="Pfam" id="PF00060">
    <property type="entry name" value="Lig_chan"/>
    <property type="match status" value="1"/>
</dbReference>
<dbReference type="FunFam" id="1.10.287.70:FF:000172">
    <property type="entry name" value="Glutamate receptor"/>
    <property type="match status" value="1"/>
</dbReference>
<keyword evidence="3 11" id="KW-0812">Transmembrane</keyword>
<feature type="transmembrane region" description="Helical" evidence="11">
    <location>
        <begin position="542"/>
        <end position="561"/>
    </location>
</feature>
<evidence type="ECO:0000256" key="12">
    <source>
        <dbReference type="SAM" id="SignalP"/>
    </source>
</evidence>
<evidence type="ECO:0000256" key="9">
    <source>
        <dbReference type="ARBA" id="ARBA00023286"/>
    </source>
</evidence>
<dbReference type="EMBL" id="PKPP01013354">
    <property type="protein sequence ID" value="PWA41047.1"/>
    <property type="molecule type" value="Genomic_DNA"/>
</dbReference>
<dbReference type="InterPro" id="IPR001828">
    <property type="entry name" value="ANF_lig-bd_rcpt"/>
</dbReference>
<evidence type="ECO:0000313" key="15">
    <source>
        <dbReference type="Proteomes" id="UP000245207"/>
    </source>
</evidence>
<evidence type="ECO:0000256" key="5">
    <source>
        <dbReference type="ARBA" id="ARBA00023065"/>
    </source>
</evidence>
<dbReference type="SMART" id="SM00079">
    <property type="entry name" value="PBPe"/>
    <property type="match status" value="1"/>
</dbReference>
<dbReference type="AlphaFoldDB" id="A0A2U1KWC9"/>
<dbReference type="GO" id="GO:0015276">
    <property type="term" value="F:ligand-gated monoatomic ion channel activity"/>
    <property type="evidence" value="ECO:0007669"/>
    <property type="project" value="InterPro"/>
</dbReference>
<dbReference type="STRING" id="35608.A0A2U1KWC9"/>
<comment type="caution">
    <text evidence="14">The sequence shown here is derived from an EMBL/GenBank/DDBJ whole genome shotgun (WGS) entry which is preliminary data.</text>
</comment>
<comment type="subcellular location">
    <subcellularLocation>
        <location evidence="1">Membrane</location>
        <topology evidence="1">Multi-pass membrane protein</topology>
    </subcellularLocation>
</comment>
<dbReference type="InterPro" id="IPR015683">
    <property type="entry name" value="Ionotropic_Glu_rcpt"/>
</dbReference>
<feature type="signal peptide" evidence="12">
    <location>
        <begin position="1"/>
        <end position="20"/>
    </location>
</feature>
<evidence type="ECO:0000256" key="6">
    <source>
        <dbReference type="ARBA" id="ARBA00023136"/>
    </source>
</evidence>
<dbReference type="Pfam" id="PF01094">
    <property type="entry name" value="ANF_receptor"/>
    <property type="match status" value="1"/>
</dbReference>
<feature type="chain" id="PRO_5015414918" evidence="12">
    <location>
        <begin position="21"/>
        <end position="790"/>
    </location>
</feature>
<evidence type="ECO:0000256" key="11">
    <source>
        <dbReference type="SAM" id="Phobius"/>
    </source>
</evidence>
<feature type="transmembrane region" description="Helical" evidence="11">
    <location>
        <begin position="512"/>
        <end position="530"/>
    </location>
</feature>
<sequence length="790" mass="89586">MHNFTSYLIFSLLPCYLLQATITTGSHTVASDGEITRIGAILDQTLRAGKEAKVSIEMAVQDLNIEINYYKVFSLENNPVHAAINAAKELIDEHKVKAILGGHTWDEASAIAEVISEADHDNDTPVFLSLASITPLQAANQWPFFVQAVLTQSMHMNAVAAILQSWGIHQVTLIFETSHLAHSSAPIISHISRAFRKTGSVLTHILPLMCSVDEELELLKRQQRQVFVIYTSLELGARLFQTAKKKEMTGDGYLWIASNQITDLLHSVNATMTSSLEGLVGVKSYFPRGTPDFQDFRKRFRHKFRSDYPEEHQDEPGIFAVQAYNASRLLENLGHQIPPRESSIVEIVNVIGNGYHSVYWTQGLGFSKTVVGDNLTDEELGKALWPVQPWYAHRRGSNLVERSENRMRVGVPDKSLFKQIVRVDFDHKTNKSVFSGFSVSVFKEMMKEVKLPYEFIPFNGYSDKLVKEIGSKDSFDFFLLNYSARAYIRCSSRGERLSNQAWLFMEPFTKDMWGLIVAITIYNGFIIWLIERSNYPNDYQGSVINQIGVVIWLAFTTTFTLRGDKMHSNLSRMAVVMWMFVALIITQSYTASLTSMLTAHRLEPAITSIEMLRNTNATVGYCEGSFIDYYLKEVLGFKNIKIKSYNSTRLYAQALNSGEIAALFLEVPLDKIFLAQYCNSFIKTGETFKVGGYEFPFSTGFPRLSDANKALMKVWETGTLKKREETFLSSEKCVDERSPPDEKERLSPKSFYVVFMLTLGTSTVALILYTINHIRSNNYQITNMYNFFSL</sequence>
<evidence type="ECO:0000256" key="10">
    <source>
        <dbReference type="ARBA" id="ARBA00023303"/>
    </source>
</evidence>
<reference evidence="14 15" key="1">
    <citation type="journal article" date="2018" name="Mol. Plant">
        <title>The genome of Artemisia annua provides insight into the evolution of Asteraceae family and artemisinin biosynthesis.</title>
        <authorList>
            <person name="Shen Q."/>
            <person name="Zhang L."/>
            <person name="Liao Z."/>
            <person name="Wang S."/>
            <person name="Yan T."/>
            <person name="Shi P."/>
            <person name="Liu M."/>
            <person name="Fu X."/>
            <person name="Pan Q."/>
            <person name="Wang Y."/>
            <person name="Lv Z."/>
            <person name="Lu X."/>
            <person name="Zhang F."/>
            <person name="Jiang W."/>
            <person name="Ma Y."/>
            <person name="Chen M."/>
            <person name="Hao X."/>
            <person name="Li L."/>
            <person name="Tang Y."/>
            <person name="Lv G."/>
            <person name="Zhou Y."/>
            <person name="Sun X."/>
            <person name="Brodelius P.E."/>
            <person name="Rose J.K.C."/>
            <person name="Tang K."/>
        </authorList>
    </citation>
    <scope>NUCLEOTIDE SEQUENCE [LARGE SCALE GENOMIC DNA]</scope>
    <source>
        <strain evidence="15">cv. Huhao1</strain>
        <tissue evidence="14">Leaf</tissue>
    </source>
</reference>
<protein>
    <submittedName>
        <fullName evidence="14">Ionotropic glutamate receptor, metazoa, Periplasmic binding protein-like I</fullName>
    </submittedName>
</protein>
<dbReference type="Gene3D" id="1.10.287.70">
    <property type="match status" value="1"/>
</dbReference>
<evidence type="ECO:0000256" key="4">
    <source>
        <dbReference type="ARBA" id="ARBA00022989"/>
    </source>
</evidence>
<keyword evidence="9" id="KW-1071">Ligand-gated ion channel</keyword>
<keyword evidence="7 14" id="KW-0675">Receptor</keyword>
<gene>
    <name evidence="14" type="ORF">CTI12_AA556260</name>
</gene>
<dbReference type="PANTHER" id="PTHR34836">
    <property type="entry name" value="OS06G0188250 PROTEIN"/>
    <property type="match status" value="1"/>
</dbReference>
<keyword evidence="15" id="KW-1185">Reference proteome</keyword>
<feature type="transmembrane region" description="Helical" evidence="11">
    <location>
        <begin position="573"/>
        <end position="591"/>
    </location>
</feature>